<dbReference type="STRING" id="30611.ENSOGAP00000020048"/>
<dbReference type="AlphaFoldDB" id="H0XVA6"/>
<evidence type="ECO:0000256" key="1">
    <source>
        <dbReference type="ARBA" id="ARBA00004123"/>
    </source>
</evidence>
<sequence>TTIVSVPQREPLVLGGHLAPRSFSPLVVTMPPPFLLQIRNSQVLSQTHLLPHSQGQDGPGLMSQPHSPAALPSGSLATAESIPQEAQKKGQRKKAWDRPAGRMSSFSQYQQHQPILESGWSPANGQKRVQEVPVQAAATPTKEASLIPEILRSLMSGQLPCRQEVSKPKMERSEDTAVPHGQFIRGNFWQNCVPSDRIHKQEKKPFKNNQNMKKIHFKKSAYLTEVRQKENYAGAQFAQSPPPSILPKPPSHWIQS</sequence>
<proteinExistence type="predicted"/>
<evidence type="ECO:0008006" key="9">
    <source>
        <dbReference type="Google" id="ProtNLM"/>
    </source>
</evidence>
<dbReference type="Pfam" id="PF15365">
    <property type="entry name" value="PNRC"/>
    <property type="match status" value="1"/>
</dbReference>
<keyword evidence="5" id="KW-0539">Nucleus</keyword>
<organism evidence="7 8">
    <name type="scientific">Otolemur garnettii</name>
    <name type="common">Small-eared galago</name>
    <name type="synonym">Garnett's greater bushbaby</name>
    <dbReference type="NCBI Taxonomy" id="30611"/>
    <lineage>
        <taxon>Eukaryota</taxon>
        <taxon>Metazoa</taxon>
        <taxon>Chordata</taxon>
        <taxon>Craniata</taxon>
        <taxon>Vertebrata</taxon>
        <taxon>Euteleostomi</taxon>
        <taxon>Mammalia</taxon>
        <taxon>Eutheria</taxon>
        <taxon>Euarchontoglires</taxon>
        <taxon>Primates</taxon>
        <taxon>Strepsirrhini</taxon>
        <taxon>Lorisiformes</taxon>
        <taxon>Galagidae</taxon>
        <taxon>Otolemur</taxon>
    </lineage>
</organism>
<dbReference type="InterPro" id="IPR028322">
    <property type="entry name" value="PNRC-like_rgn"/>
</dbReference>
<dbReference type="GeneTree" id="ENSGT00530000063881"/>
<accession>H0XVA6</accession>
<dbReference type="GO" id="GO:0016071">
    <property type="term" value="P:mRNA metabolic process"/>
    <property type="evidence" value="ECO:0007669"/>
    <property type="project" value="UniProtKB-ARBA"/>
</dbReference>
<reference evidence="7" key="3">
    <citation type="submission" date="2025-09" db="UniProtKB">
        <authorList>
            <consortium name="Ensembl"/>
        </authorList>
    </citation>
    <scope>IDENTIFICATION</scope>
</reference>
<dbReference type="Proteomes" id="UP000005225">
    <property type="component" value="Unassembled WGS sequence"/>
</dbReference>
<evidence type="ECO:0000256" key="5">
    <source>
        <dbReference type="ARBA" id="ARBA00023242"/>
    </source>
</evidence>
<feature type="region of interest" description="Disordered" evidence="6">
    <location>
        <begin position="233"/>
        <end position="256"/>
    </location>
</feature>
<dbReference type="PANTHER" id="PTHR15405">
    <property type="entry name" value="PROLINE-RICH NUCLEAR RECEPTOR COACTIVATOR"/>
    <property type="match status" value="1"/>
</dbReference>
<comment type="subcellular location">
    <subcellularLocation>
        <location evidence="1">Nucleus</location>
    </subcellularLocation>
</comment>
<dbReference type="eggNOG" id="ENOG502RYBG">
    <property type="taxonomic scope" value="Eukaryota"/>
</dbReference>
<dbReference type="InterPro" id="IPR026780">
    <property type="entry name" value="PNRC1/2"/>
</dbReference>
<name>H0XVA6_OTOGA</name>
<keyword evidence="2" id="KW-0805">Transcription regulation</keyword>
<dbReference type="Ensembl" id="ENSOGAT00000025618.1">
    <property type="protein sequence ID" value="ENSOGAP00000020048.1"/>
    <property type="gene ID" value="ENSOGAG00000030758.1"/>
</dbReference>
<reference evidence="8" key="1">
    <citation type="submission" date="2011-03" db="EMBL/GenBank/DDBJ databases">
        <title>Version 3 of the genome sequence of Otolemur garnettii (Bushbaby).</title>
        <authorList>
            <consortium name="The Broad Institute Genome Sequencing Platform"/>
            <person name="Di Palma F."/>
            <person name="Johnson J."/>
            <person name="Lander E.S."/>
            <person name="Lindblad-Toh K."/>
            <person name="Jaffe D.B."/>
            <person name="Gnerre S."/>
            <person name="MacCallum I."/>
            <person name="Przybylski D."/>
            <person name="Ribeiro F.J."/>
            <person name="Burton J.N."/>
            <person name="Walker B.J."/>
            <person name="Sharpe T."/>
            <person name="Hall G."/>
        </authorList>
    </citation>
    <scope>NUCLEOTIDE SEQUENCE [LARGE SCALE GENOMIC DNA]</scope>
</reference>
<evidence type="ECO:0000256" key="6">
    <source>
        <dbReference type="SAM" id="MobiDB-lite"/>
    </source>
</evidence>
<dbReference type="EMBL" id="AAQR03178376">
    <property type="status" value="NOT_ANNOTATED_CDS"/>
    <property type="molecule type" value="Genomic_DNA"/>
</dbReference>
<feature type="compositionally biased region" description="Pro residues" evidence="6">
    <location>
        <begin position="240"/>
        <end position="250"/>
    </location>
</feature>
<dbReference type="HOGENOM" id="CLU_086541_0_0_1"/>
<protein>
    <recommendedName>
        <fullName evidence="9">Proline rich nuclear receptor coactivator 1</fullName>
    </recommendedName>
</protein>
<evidence type="ECO:0000313" key="7">
    <source>
        <dbReference type="Ensembl" id="ENSOGAP00000020048.1"/>
    </source>
</evidence>
<evidence type="ECO:0000256" key="2">
    <source>
        <dbReference type="ARBA" id="ARBA00023015"/>
    </source>
</evidence>
<evidence type="ECO:0000313" key="8">
    <source>
        <dbReference type="Proteomes" id="UP000005225"/>
    </source>
</evidence>
<evidence type="ECO:0000256" key="3">
    <source>
        <dbReference type="ARBA" id="ARBA00023159"/>
    </source>
</evidence>
<dbReference type="InParanoid" id="H0XVA6"/>
<keyword evidence="4" id="KW-0804">Transcription</keyword>
<reference evidence="7" key="2">
    <citation type="submission" date="2025-08" db="UniProtKB">
        <authorList>
            <consortium name="Ensembl"/>
        </authorList>
    </citation>
    <scope>IDENTIFICATION</scope>
</reference>
<keyword evidence="8" id="KW-1185">Reference proteome</keyword>
<feature type="region of interest" description="Disordered" evidence="6">
    <location>
        <begin position="50"/>
        <end position="112"/>
    </location>
</feature>
<dbReference type="EMBL" id="AAQR03178375">
    <property type="status" value="NOT_ANNOTATED_CDS"/>
    <property type="molecule type" value="Genomic_DNA"/>
</dbReference>
<dbReference type="GO" id="GO:0005634">
    <property type="term" value="C:nucleus"/>
    <property type="evidence" value="ECO:0007669"/>
    <property type="project" value="UniProtKB-SubCell"/>
</dbReference>
<keyword evidence="3" id="KW-0010">Activator</keyword>
<evidence type="ECO:0000256" key="4">
    <source>
        <dbReference type="ARBA" id="ARBA00023163"/>
    </source>
</evidence>